<keyword evidence="3" id="KW-1185">Reference proteome</keyword>
<evidence type="ECO:0000313" key="3">
    <source>
        <dbReference type="Proteomes" id="UP000479710"/>
    </source>
</evidence>
<comment type="caution">
    <text evidence="2">The sequence shown here is derived from an EMBL/GenBank/DDBJ whole genome shotgun (WGS) entry which is preliminary data.</text>
</comment>
<name>A0A6G1CSC1_9ORYZ</name>
<protein>
    <submittedName>
        <fullName evidence="2">Uncharacterized protein</fullName>
    </submittedName>
</protein>
<dbReference type="EMBL" id="SPHZ02000008">
    <property type="protein sequence ID" value="KAF0903032.1"/>
    <property type="molecule type" value="Genomic_DNA"/>
</dbReference>
<sequence>MKGRCRCSVTEGCDRERSGSHSKVTAAVRTTKDPAETGPLSSLSPPSSSVPRHARTVEHHLVHHIVEIWR</sequence>
<feature type="compositionally biased region" description="Low complexity" evidence="1">
    <location>
        <begin position="39"/>
        <end position="49"/>
    </location>
</feature>
<evidence type="ECO:0000256" key="1">
    <source>
        <dbReference type="SAM" id="MobiDB-lite"/>
    </source>
</evidence>
<dbReference type="Proteomes" id="UP000479710">
    <property type="component" value="Unassembled WGS sequence"/>
</dbReference>
<accession>A0A6G1CSC1</accession>
<reference evidence="2 3" key="1">
    <citation type="submission" date="2019-11" db="EMBL/GenBank/DDBJ databases">
        <title>Whole genome sequence of Oryza granulata.</title>
        <authorList>
            <person name="Li W."/>
        </authorList>
    </citation>
    <scope>NUCLEOTIDE SEQUENCE [LARGE SCALE GENOMIC DNA]</scope>
    <source>
        <strain evidence="3">cv. Menghai</strain>
        <tissue evidence="2">Leaf</tissue>
    </source>
</reference>
<dbReference type="AlphaFoldDB" id="A0A6G1CSC1"/>
<feature type="region of interest" description="Disordered" evidence="1">
    <location>
        <begin position="10"/>
        <end position="56"/>
    </location>
</feature>
<evidence type="ECO:0000313" key="2">
    <source>
        <dbReference type="EMBL" id="KAF0903032.1"/>
    </source>
</evidence>
<gene>
    <name evidence="2" type="ORF">E2562_024024</name>
</gene>
<proteinExistence type="predicted"/>
<organism evidence="2 3">
    <name type="scientific">Oryza meyeriana var. granulata</name>
    <dbReference type="NCBI Taxonomy" id="110450"/>
    <lineage>
        <taxon>Eukaryota</taxon>
        <taxon>Viridiplantae</taxon>
        <taxon>Streptophyta</taxon>
        <taxon>Embryophyta</taxon>
        <taxon>Tracheophyta</taxon>
        <taxon>Spermatophyta</taxon>
        <taxon>Magnoliopsida</taxon>
        <taxon>Liliopsida</taxon>
        <taxon>Poales</taxon>
        <taxon>Poaceae</taxon>
        <taxon>BOP clade</taxon>
        <taxon>Oryzoideae</taxon>
        <taxon>Oryzeae</taxon>
        <taxon>Oryzinae</taxon>
        <taxon>Oryza</taxon>
        <taxon>Oryza meyeriana</taxon>
    </lineage>
</organism>